<dbReference type="EMBL" id="SNRW01031896">
    <property type="protein sequence ID" value="KAA6357114.1"/>
    <property type="molecule type" value="Genomic_DNA"/>
</dbReference>
<sequence>IAEVWKTKMMQQKSTYENTIAALKSQLEQYQAQ</sequence>
<gene>
    <name evidence="2" type="ORF">EZS28_047358</name>
</gene>
<organism evidence="2 3">
    <name type="scientific">Streblomastix strix</name>
    <dbReference type="NCBI Taxonomy" id="222440"/>
    <lineage>
        <taxon>Eukaryota</taxon>
        <taxon>Metamonada</taxon>
        <taxon>Preaxostyla</taxon>
        <taxon>Oxymonadida</taxon>
        <taxon>Streblomastigidae</taxon>
        <taxon>Streblomastix</taxon>
    </lineage>
</organism>
<name>A0A5J4TF82_9EUKA</name>
<keyword evidence="1" id="KW-0175">Coiled coil</keyword>
<protein>
    <submittedName>
        <fullName evidence="2">Uncharacterized protein</fullName>
    </submittedName>
</protein>
<proteinExistence type="predicted"/>
<comment type="caution">
    <text evidence="2">The sequence shown here is derived from an EMBL/GenBank/DDBJ whole genome shotgun (WGS) entry which is preliminary data.</text>
</comment>
<feature type="coiled-coil region" evidence="1">
    <location>
        <begin position="6"/>
        <end position="33"/>
    </location>
</feature>
<evidence type="ECO:0000313" key="2">
    <source>
        <dbReference type="EMBL" id="KAA6357114.1"/>
    </source>
</evidence>
<dbReference type="Proteomes" id="UP000324800">
    <property type="component" value="Unassembled WGS sequence"/>
</dbReference>
<evidence type="ECO:0000256" key="1">
    <source>
        <dbReference type="SAM" id="Coils"/>
    </source>
</evidence>
<accession>A0A5J4TF82</accession>
<evidence type="ECO:0000313" key="3">
    <source>
        <dbReference type="Proteomes" id="UP000324800"/>
    </source>
</evidence>
<feature type="non-terminal residue" evidence="2">
    <location>
        <position position="1"/>
    </location>
</feature>
<reference evidence="2 3" key="1">
    <citation type="submission" date="2019-03" db="EMBL/GenBank/DDBJ databases">
        <title>Single cell metagenomics reveals metabolic interactions within the superorganism composed of flagellate Streblomastix strix and complex community of Bacteroidetes bacteria on its surface.</title>
        <authorList>
            <person name="Treitli S.C."/>
            <person name="Kolisko M."/>
            <person name="Husnik F."/>
            <person name="Keeling P."/>
            <person name="Hampl V."/>
        </authorList>
    </citation>
    <scope>NUCLEOTIDE SEQUENCE [LARGE SCALE GENOMIC DNA]</scope>
    <source>
        <strain evidence="2">ST1C</strain>
    </source>
</reference>
<dbReference type="AlphaFoldDB" id="A0A5J4TF82"/>